<evidence type="ECO:0000313" key="2">
    <source>
        <dbReference type="Ensembl" id="ENSENLP00000010596.1"/>
    </source>
</evidence>
<keyword evidence="3" id="KW-1185">Reference proteome</keyword>
<evidence type="ECO:0008006" key="4">
    <source>
        <dbReference type="Google" id="ProtNLM"/>
    </source>
</evidence>
<dbReference type="InterPro" id="IPR054134">
    <property type="entry name" value="PAXX_N"/>
</dbReference>
<sequence length="231" mass="25985">MRLQSASPYADRHPRRRRPFFVVLPGFVGRSMWSLDGMDADRLSVCAVVDKKSHAKFLCYTHRKNGLFSICLTDVAEVWSVEYNEATLNQFKQRFALKSTDDYLLKLRSACGRGDVSVELHESMAELQMGDGPGDRTVTLSKLKCPEATEELRELLFRMADSLTQLDNTPLPVSPVKNPHTYSTKYEPRQQQNSSLSVTLKRRPPGTSLINPGTKKKLSATGVAFEDAEED</sequence>
<evidence type="ECO:0000256" key="1">
    <source>
        <dbReference type="SAM" id="MobiDB-lite"/>
    </source>
</evidence>
<name>A0A665TUY2_ECHNA</name>
<dbReference type="GO" id="GO:0006303">
    <property type="term" value="P:double-strand break repair via nonhomologous end joining"/>
    <property type="evidence" value="ECO:0007669"/>
    <property type="project" value="InterPro"/>
</dbReference>
<dbReference type="FunCoup" id="A0A665TUY2">
    <property type="interactions" value="540"/>
</dbReference>
<dbReference type="Proteomes" id="UP000472264">
    <property type="component" value="Chromosome 9"/>
</dbReference>
<dbReference type="GO" id="GO:0060090">
    <property type="term" value="F:molecular adaptor activity"/>
    <property type="evidence" value="ECO:0007669"/>
    <property type="project" value="TreeGrafter"/>
</dbReference>
<dbReference type="PANTHER" id="PTHR28586:SF1">
    <property type="entry name" value="PROTEIN PAXX"/>
    <property type="match status" value="1"/>
</dbReference>
<accession>A0A665TUY2</accession>
<dbReference type="GO" id="GO:0035861">
    <property type="term" value="C:site of double-strand break"/>
    <property type="evidence" value="ECO:0007669"/>
    <property type="project" value="TreeGrafter"/>
</dbReference>
<dbReference type="PANTHER" id="PTHR28586">
    <property type="entry name" value="PROTEIN PAXX"/>
    <property type="match status" value="1"/>
</dbReference>
<dbReference type="GO" id="GO:0005634">
    <property type="term" value="C:nucleus"/>
    <property type="evidence" value="ECO:0007669"/>
    <property type="project" value="TreeGrafter"/>
</dbReference>
<dbReference type="GO" id="GO:0070419">
    <property type="term" value="C:nonhomologous end joining complex"/>
    <property type="evidence" value="ECO:0007669"/>
    <property type="project" value="TreeGrafter"/>
</dbReference>
<dbReference type="Pfam" id="PF15384">
    <property type="entry name" value="PAXX"/>
    <property type="match status" value="1"/>
</dbReference>
<dbReference type="InterPro" id="IPR027873">
    <property type="entry name" value="PAXX"/>
</dbReference>
<dbReference type="OMA" id="DINIGCT"/>
<dbReference type="InParanoid" id="A0A665TUY2"/>
<organism evidence="2 3">
    <name type="scientific">Echeneis naucrates</name>
    <name type="common">Live sharksucker</name>
    <dbReference type="NCBI Taxonomy" id="173247"/>
    <lineage>
        <taxon>Eukaryota</taxon>
        <taxon>Metazoa</taxon>
        <taxon>Chordata</taxon>
        <taxon>Craniata</taxon>
        <taxon>Vertebrata</taxon>
        <taxon>Euteleostomi</taxon>
        <taxon>Actinopterygii</taxon>
        <taxon>Neopterygii</taxon>
        <taxon>Teleostei</taxon>
        <taxon>Neoteleostei</taxon>
        <taxon>Acanthomorphata</taxon>
        <taxon>Carangaria</taxon>
        <taxon>Carangiformes</taxon>
        <taxon>Echeneidae</taxon>
        <taxon>Echeneis</taxon>
    </lineage>
</organism>
<dbReference type="Ensembl" id="ENSENLT00000011082.1">
    <property type="protein sequence ID" value="ENSENLP00000010596.1"/>
    <property type="gene ID" value="ENSENLG00000005127.1"/>
</dbReference>
<reference evidence="2" key="1">
    <citation type="submission" date="2021-04" db="EMBL/GenBank/DDBJ databases">
        <authorList>
            <consortium name="Wellcome Sanger Institute Data Sharing"/>
        </authorList>
    </citation>
    <scope>NUCLEOTIDE SEQUENCE [LARGE SCALE GENOMIC DNA]</scope>
</reference>
<feature type="compositionally biased region" description="Polar residues" evidence="1">
    <location>
        <begin position="180"/>
        <end position="198"/>
    </location>
</feature>
<dbReference type="CDD" id="cd22286">
    <property type="entry name" value="HD_PAXX_N"/>
    <property type="match status" value="1"/>
</dbReference>
<reference evidence="2" key="3">
    <citation type="submission" date="2025-09" db="UniProtKB">
        <authorList>
            <consortium name="Ensembl"/>
        </authorList>
    </citation>
    <scope>IDENTIFICATION</scope>
</reference>
<protein>
    <recommendedName>
        <fullName evidence="4">PAXX non-homologous end joining factor</fullName>
    </recommendedName>
</protein>
<reference evidence="2" key="2">
    <citation type="submission" date="2025-08" db="UniProtKB">
        <authorList>
            <consortium name="Ensembl"/>
        </authorList>
    </citation>
    <scope>IDENTIFICATION</scope>
</reference>
<evidence type="ECO:0000313" key="3">
    <source>
        <dbReference type="Proteomes" id="UP000472264"/>
    </source>
</evidence>
<dbReference type="AlphaFoldDB" id="A0A665TUY2"/>
<proteinExistence type="predicted"/>
<gene>
    <name evidence="2" type="primary">paxx</name>
</gene>
<feature type="region of interest" description="Disordered" evidence="1">
    <location>
        <begin position="168"/>
        <end position="231"/>
    </location>
</feature>